<dbReference type="InterPro" id="IPR031348">
    <property type="entry name" value="PigL_N"/>
</dbReference>
<protein>
    <recommendedName>
        <fullName evidence="2">Azaphilone pigments biosynthesis cluster protein L N-terminal domain-containing protein</fullName>
    </recommendedName>
</protein>
<feature type="domain" description="Azaphilone pigments biosynthesis cluster protein L N-terminal" evidence="2">
    <location>
        <begin position="3"/>
        <end position="73"/>
    </location>
</feature>
<evidence type="ECO:0000313" key="4">
    <source>
        <dbReference type="Proteomes" id="UP000696573"/>
    </source>
</evidence>
<keyword evidence="1" id="KW-1133">Transmembrane helix</keyword>
<organism evidence="3 4">
    <name type="scientific">Clonostachys rhizophaga</name>
    <dbReference type="NCBI Taxonomy" id="160324"/>
    <lineage>
        <taxon>Eukaryota</taxon>
        <taxon>Fungi</taxon>
        <taxon>Dikarya</taxon>
        <taxon>Ascomycota</taxon>
        <taxon>Pezizomycotina</taxon>
        <taxon>Sordariomycetes</taxon>
        <taxon>Hypocreomycetidae</taxon>
        <taxon>Hypocreales</taxon>
        <taxon>Bionectriaceae</taxon>
        <taxon>Clonostachys</taxon>
    </lineage>
</organism>
<dbReference type="OrthoDB" id="5068804at2759"/>
<keyword evidence="1" id="KW-0472">Membrane</keyword>
<evidence type="ECO:0000313" key="3">
    <source>
        <dbReference type="EMBL" id="CAH0020142.1"/>
    </source>
</evidence>
<evidence type="ECO:0000256" key="1">
    <source>
        <dbReference type="SAM" id="Phobius"/>
    </source>
</evidence>
<reference evidence="3" key="1">
    <citation type="submission" date="2021-10" db="EMBL/GenBank/DDBJ databases">
        <authorList>
            <person name="Piombo E."/>
        </authorList>
    </citation>
    <scope>NUCLEOTIDE SEQUENCE</scope>
</reference>
<comment type="caution">
    <text evidence="3">The sequence shown here is derived from an EMBL/GenBank/DDBJ whole genome shotgun (WGS) entry which is preliminary data.</text>
</comment>
<dbReference type="AlphaFoldDB" id="A0A9N9VAX9"/>
<sequence length="94" mass="10273">MDDPLSIASSVVALVTFALQSSVVLYSTVRSFQSQDKDVLALKGEVNDLTTVLECLLDTVTKHPELDFAALKTHSIAMERIARSSQPSIQDSDY</sequence>
<feature type="transmembrane region" description="Helical" evidence="1">
    <location>
        <begin position="6"/>
        <end position="27"/>
    </location>
</feature>
<dbReference type="Proteomes" id="UP000696573">
    <property type="component" value="Unassembled WGS sequence"/>
</dbReference>
<accession>A0A9N9VAX9</accession>
<dbReference type="EMBL" id="CABFNQ020000632">
    <property type="protein sequence ID" value="CAH0020142.1"/>
    <property type="molecule type" value="Genomic_DNA"/>
</dbReference>
<keyword evidence="1" id="KW-0812">Transmembrane</keyword>
<proteinExistence type="predicted"/>
<name>A0A9N9VAX9_9HYPO</name>
<gene>
    <name evidence="3" type="ORF">CRHIZ90672A_00018329</name>
</gene>
<evidence type="ECO:0000259" key="2">
    <source>
        <dbReference type="Pfam" id="PF17111"/>
    </source>
</evidence>
<dbReference type="Pfam" id="PF17111">
    <property type="entry name" value="PigL_N"/>
    <property type="match status" value="1"/>
</dbReference>
<keyword evidence="4" id="KW-1185">Reference proteome</keyword>